<organism evidence="5 6">
    <name type="scientific">Parablautia intestinalis</name>
    <dbReference type="NCBI Taxonomy" id="2320100"/>
    <lineage>
        <taxon>Bacteria</taxon>
        <taxon>Bacillati</taxon>
        <taxon>Bacillota</taxon>
        <taxon>Clostridia</taxon>
        <taxon>Lachnospirales</taxon>
        <taxon>Lachnospiraceae</taxon>
        <taxon>Parablautia</taxon>
    </lineage>
</organism>
<gene>
    <name evidence="5" type="ORF">D7V94_05690</name>
</gene>
<evidence type="ECO:0000313" key="6">
    <source>
        <dbReference type="Proteomes" id="UP000280696"/>
    </source>
</evidence>
<evidence type="ECO:0000259" key="4">
    <source>
        <dbReference type="Pfam" id="PF21922"/>
    </source>
</evidence>
<dbReference type="InterPro" id="IPR001460">
    <property type="entry name" value="PCN-bd_Tpept"/>
</dbReference>
<evidence type="ECO:0000256" key="1">
    <source>
        <dbReference type="SAM" id="MobiDB-lite"/>
    </source>
</evidence>
<dbReference type="GO" id="GO:0071555">
    <property type="term" value="P:cell wall organization"/>
    <property type="evidence" value="ECO:0007669"/>
    <property type="project" value="TreeGrafter"/>
</dbReference>
<dbReference type="AlphaFoldDB" id="A0A3A9AMY4"/>
<dbReference type="Pfam" id="PF00905">
    <property type="entry name" value="Transpeptidase"/>
    <property type="match status" value="1"/>
</dbReference>
<dbReference type="GO" id="GO:0008658">
    <property type="term" value="F:penicillin binding"/>
    <property type="evidence" value="ECO:0007669"/>
    <property type="project" value="InterPro"/>
</dbReference>
<keyword evidence="6" id="KW-1185">Reference proteome</keyword>
<dbReference type="GO" id="GO:0005886">
    <property type="term" value="C:plasma membrane"/>
    <property type="evidence" value="ECO:0007669"/>
    <property type="project" value="TreeGrafter"/>
</dbReference>
<dbReference type="Gene3D" id="3.40.710.10">
    <property type="entry name" value="DD-peptidase/beta-lactamase superfamily"/>
    <property type="match status" value="1"/>
</dbReference>
<reference evidence="5 6" key="1">
    <citation type="submission" date="2018-09" db="EMBL/GenBank/DDBJ databases">
        <title>Murine metabolic-syndrome-specific gut microbial biobank.</title>
        <authorList>
            <person name="Liu C."/>
        </authorList>
    </citation>
    <scope>NUCLEOTIDE SEQUENCE [LARGE SCALE GENOMIC DNA]</scope>
    <source>
        <strain evidence="5 6">0.1xD8-82</strain>
    </source>
</reference>
<comment type="caution">
    <text evidence="5">The sequence shown here is derived from an EMBL/GenBank/DDBJ whole genome shotgun (WGS) entry which is preliminary data.</text>
</comment>
<dbReference type="PANTHER" id="PTHR30627:SF24">
    <property type="entry name" value="PENICILLIN-BINDING PROTEIN 4B"/>
    <property type="match status" value="1"/>
</dbReference>
<dbReference type="OrthoDB" id="9804124at2"/>
<feature type="compositionally biased region" description="Low complexity" evidence="1">
    <location>
        <begin position="1"/>
        <end position="21"/>
    </location>
</feature>
<keyword evidence="2" id="KW-0812">Transmembrane</keyword>
<feature type="region of interest" description="Disordered" evidence="1">
    <location>
        <begin position="1"/>
        <end position="25"/>
    </location>
</feature>
<dbReference type="SUPFAM" id="SSF56519">
    <property type="entry name" value="Penicillin binding protein dimerisation domain"/>
    <property type="match status" value="1"/>
</dbReference>
<feature type="domain" description="Penicillin binding protein A dimerisation" evidence="4">
    <location>
        <begin position="79"/>
        <end position="158"/>
    </location>
</feature>
<sequence>MKNHNSKNNNLRNSNSKNQNSYKKKKKKNSEIMVITWMFTLLFLSLAGYITYYSVTHQQELINNSYNGRQQILIAKNTRGRILASDGNVLAQTVLDDEGNEKRVYPYQNLFSHVVGYAVNGRMGVEAQANYYLINSNAPLSQKAALDVSGEKYPGDDVYTTLDVNLQEVASKALGVYQGAVVVTEPGTGRILAMVSKPDFNPEQIADMWDELIADDESSILLNRASQGLYPPGSTFKIVTALEYIRENPDAFQNYHYTCNGTITRGESRIQCYHGSVHGGVDFKRSFAKSCNTSFANIGLSLDRDAFGQTLDLLLFNQKLPVAFQSNVSRVDVSEDTSDSDMMQVSIGQGTTSITPLLLNMITCAIANEGILMKPYLIDYVQNSAGNKVKSFTPDSYGKLMEESEALAIKELMRDVVEEGTASKLKGLSYTAAGKTGSAEYGTVKGESHAWFTGFAPCEAPEVCVTVIIEGAGAGGDYAVPIAKRIFDAYFGL</sequence>
<evidence type="ECO:0000259" key="3">
    <source>
        <dbReference type="Pfam" id="PF00905"/>
    </source>
</evidence>
<accession>A0A3A9AMY4</accession>
<dbReference type="GO" id="GO:0071972">
    <property type="term" value="F:peptidoglycan L,D-transpeptidase activity"/>
    <property type="evidence" value="ECO:0007669"/>
    <property type="project" value="TreeGrafter"/>
</dbReference>
<dbReference type="InterPro" id="IPR050515">
    <property type="entry name" value="Beta-lactam/transpept"/>
</dbReference>
<keyword evidence="2" id="KW-1133">Transmembrane helix</keyword>
<dbReference type="SUPFAM" id="SSF56601">
    <property type="entry name" value="beta-lactamase/transpeptidase-like"/>
    <property type="match status" value="1"/>
</dbReference>
<dbReference type="Gene3D" id="3.90.1310.10">
    <property type="entry name" value="Penicillin-binding protein 2a (Domain 2)"/>
    <property type="match status" value="1"/>
</dbReference>
<dbReference type="InterPro" id="IPR012338">
    <property type="entry name" value="Beta-lactam/transpept-like"/>
</dbReference>
<dbReference type="Proteomes" id="UP000280696">
    <property type="component" value="Unassembled WGS sequence"/>
</dbReference>
<dbReference type="PANTHER" id="PTHR30627">
    <property type="entry name" value="PEPTIDOGLYCAN D,D-TRANSPEPTIDASE"/>
    <property type="match status" value="1"/>
</dbReference>
<keyword evidence="2" id="KW-0472">Membrane</keyword>
<dbReference type="InterPro" id="IPR036138">
    <property type="entry name" value="PBP_dimer_sf"/>
</dbReference>
<proteinExistence type="predicted"/>
<dbReference type="EMBL" id="RAYQ01000004">
    <property type="protein sequence ID" value="RKI92920.1"/>
    <property type="molecule type" value="Genomic_DNA"/>
</dbReference>
<feature type="transmembrane region" description="Helical" evidence="2">
    <location>
        <begin position="32"/>
        <end position="55"/>
    </location>
</feature>
<dbReference type="InterPro" id="IPR054120">
    <property type="entry name" value="PBPA_dimer"/>
</dbReference>
<evidence type="ECO:0000256" key="2">
    <source>
        <dbReference type="SAM" id="Phobius"/>
    </source>
</evidence>
<feature type="domain" description="Penicillin-binding protein transpeptidase" evidence="3">
    <location>
        <begin position="179"/>
        <end position="487"/>
    </location>
</feature>
<protein>
    <submittedName>
        <fullName evidence="5">Penicillin-binding protein 2</fullName>
    </submittedName>
</protein>
<evidence type="ECO:0000313" key="5">
    <source>
        <dbReference type="EMBL" id="RKI92920.1"/>
    </source>
</evidence>
<dbReference type="Pfam" id="PF21922">
    <property type="entry name" value="PBP_dimer_2"/>
    <property type="match status" value="1"/>
</dbReference>
<name>A0A3A9AMY4_9FIRM</name>